<dbReference type="InterPro" id="IPR013785">
    <property type="entry name" value="Aldolase_TIM"/>
</dbReference>
<evidence type="ECO:0000256" key="2">
    <source>
        <dbReference type="ARBA" id="ARBA00022691"/>
    </source>
</evidence>
<feature type="binding site" evidence="10">
    <location>
        <position position="37"/>
    </location>
    <ligand>
        <name>[4Fe-4S] cluster</name>
        <dbReference type="ChEBI" id="CHEBI:49883"/>
        <label>1</label>
        <note>4Fe-4S-S-AdoMet</note>
    </ligand>
</feature>
<dbReference type="GO" id="GO:0005525">
    <property type="term" value="F:GTP binding"/>
    <property type="evidence" value="ECO:0007669"/>
    <property type="project" value="UniProtKB-UniRule"/>
</dbReference>
<dbReference type="Gene3D" id="3.20.20.70">
    <property type="entry name" value="Aldolase class I"/>
    <property type="match status" value="1"/>
</dbReference>
<dbReference type="GO" id="GO:0006777">
    <property type="term" value="P:Mo-molybdopterin cofactor biosynthetic process"/>
    <property type="evidence" value="ECO:0007669"/>
    <property type="project" value="UniProtKB-UniRule"/>
</dbReference>
<evidence type="ECO:0000256" key="1">
    <source>
        <dbReference type="ARBA" id="ARBA00022485"/>
    </source>
</evidence>
<dbReference type="SUPFAM" id="SSF102114">
    <property type="entry name" value="Radical SAM enzymes"/>
    <property type="match status" value="1"/>
</dbReference>
<dbReference type="GO" id="GO:1904047">
    <property type="term" value="F:S-adenosyl-L-methionine binding"/>
    <property type="evidence" value="ECO:0007669"/>
    <property type="project" value="UniProtKB-UniRule"/>
</dbReference>
<dbReference type="Pfam" id="PF04055">
    <property type="entry name" value="Radical_SAM"/>
    <property type="match status" value="1"/>
</dbReference>
<dbReference type="SFLD" id="SFLDS00029">
    <property type="entry name" value="Radical_SAM"/>
    <property type="match status" value="1"/>
</dbReference>
<dbReference type="SFLD" id="SFLDG01067">
    <property type="entry name" value="SPASM/twitch_domain_containing"/>
    <property type="match status" value="1"/>
</dbReference>
<feature type="binding site" evidence="10">
    <location>
        <position position="44"/>
    </location>
    <ligand>
        <name>[4Fe-4S] cluster</name>
        <dbReference type="ChEBI" id="CHEBI:49883"/>
        <label>1</label>
        <note>4Fe-4S-S-AdoMet</note>
    </ligand>
</feature>
<evidence type="ECO:0000256" key="3">
    <source>
        <dbReference type="ARBA" id="ARBA00022723"/>
    </source>
</evidence>
<feature type="binding site" evidence="10">
    <location>
        <position position="41"/>
    </location>
    <ligand>
        <name>[4Fe-4S] cluster</name>
        <dbReference type="ChEBI" id="CHEBI:49883"/>
        <label>1</label>
        <note>4Fe-4S-S-AdoMet</note>
    </ligand>
</feature>
<feature type="binding site" evidence="10">
    <location>
        <position position="138"/>
    </location>
    <ligand>
        <name>S-adenosyl-L-methionine</name>
        <dbReference type="ChEBI" id="CHEBI:59789"/>
    </ligand>
</feature>
<evidence type="ECO:0000259" key="11">
    <source>
        <dbReference type="PROSITE" id="PS51918"/>
    </source>
</evidence>
<dbReference type="EMBL" id="CP138335">
    <property type="protein sequence ID" value="XBW07218.1"/>
    <property type="molecule type" value="Genomic_DNA"/>
</dbReference>
<dbReference type="InterPro" id="IPR007197">
    <property type="entry name" value="rSAM"/>
</dbReference>
<evidence type="ECO:0000256" key="7">
    <source>
        <dbReference type="ARBA" id="ARBA00023134"/>
    </source>
</evidence>
<feature type="binding site" evidence="10">
    <location>
        <begin position="276"/>
        <end position="278"/>
    </location>
    <ligand>
        <name>GTP</name>
        <dbReference type="ChEBI" id="CHEBI:37565"/>
    </ligand>
</feature>
<feature type="binding site" evidence="10">
    <location>
        <position position="271"/>
    </location>
    <ligand>
        <name>[4Fe-4S] cluster</name>
        <dbReference type="ChEBI" id="CHEBI:49883"/>
        <label>2</label>
        <note>4Fe-4S-substrate</note>
    </ligand>
</feature>
<keyword evidence="4 10" id="KW-0547">Nucleotide-binding</keyword>
<name>A0AAU7V5C5_9ACTO</name>
<dbReference type="InterPro" id="IPR040064">
    <property type="entry name" value="MoaA-like"/>
</dbReference>
<proteinExistence type="inferred from homology"/>
<dbReference type="GO" id="GO:0046872">
    <property type="term" value="F:metal ion binding"/>
    <property type="evidence" value="ECO:0007669"/>
    <property type="project" value="UniProtKB-KW"/>
</dbReference>
<dbReference type="GO" id="GO:0061799">
    <property type="term" value="F:cyclic pyranopterin monophosphate synthase activity"/>
    <property type="evidence" value="ECO:0007669"/>
    <property type="project" value="TreeGrafter"/>
</dbReference>
<sequence>MVESALRLAPSQQTHPQLVDTFGRVHRSMRLSVIDKCQLRCTYCMPAQGLPWLSKSELLTLDEIYRIASIAHFAGFTEFRITGGEPLIRTDVPELVQRLSDLSNPSAPIDLSLTTNAVLLDRYAQALKDAGLNRVNISLDSLRRDRFKALTLRDQLPQVLRGLEAAKNAGLSPIKLNTLLIPGVNDDEVLDLADFALTNGYQLRFIEQMPLGDSPWDGSTIITQQQILDQLSTRYSLTEVPGRGSAPAAQWYVDGGPATIGVIASVTKPFCGDCDRLRLTADGQLRTCLFSDKETDLRTPLREGATDAELLDLMGMATWAKEAGHLIGKAGFQVPERNMSRIGG</sequence>
<keyword evidence="7 10" id="KW-0342">GTP-binding</keyword>
<dbReference type="EC" id="4.1.99.22" evidence="10"/>
<dbReference type="SFLD" id="SFLDG01386">
    <property type="entry name" value="main_SPASM_domain-containing"/>
    <property type="match status" value="1"/>
</dbReference>
<dbReference type="SMART" id="SM00729">
    <property type="entry name" value="Elp3"/>
    <property type="match status" value="1"/>
</dbReference>
<accession>A0AAU7V5C5</accession>
<feature type="binding site" evidence="10">
    <location>
        <position position="288"/>
    </location>
    <ligand>
        <name>[4Fe-4S] cluster</name>
        <dbReference type="ChEBI" id="CHEBI:49883"/>
        <label>2</label>
        <note>4Fe-4S-substrate</note>
    </ligand>
</feature>
<keyword evidence="3 10" id="KW-0479">Metal-binding</keyword>
<feature type="binding site" evidence="10">
    <location>
        <position position="274"/>
    </location>
    <ligand>
        <name>[4Fe-4S] cluster</name>
        <dbReference type="ChEBI" id="CHEBI:49883"/>
        <label>2</label>
        <note>4Fe-4S-substrate</note>
    </ligand>
</feature>
<dbReference type="InterPro" id="IPR058240">
    <property type="entry name" value="rSAM_sf"/>
</dbReference>
<dbReference type="AlphaFoldDB" id="A0AAU7V5C5"/>
<protein>
    <recommendedName>
        <fullName evidence="10">GTP 3',8-cyclase</fullName>
        <ecNumber evidence="10">4.1.99.22</ecNumber>
    </recommendedName>
    <alternativeName>
        <fullName evidence="10">Molybdenum cofactor biosynthesis protein A</fullName>
    </alternativeName>
</protein>
<evidence type="ECO:0000256" key="6">
    <source>
        <dbReference type="ARBA" id="ARBA00023014"/>
    </source>
</evidence>
<dbReference type="CDD" id="cd21117">
    <property type="entry name" value="Twitch_MoaA"/>
    <property type="match status" value="1"/>
</dbReference>
<keyword evidence="2 10" id="KW-0949">S-adenosyl-L-methionine</keyword>
<feature type="binding site" evidence="10">
    <location>
        <position position="114"/>
    </location>
    <ligand>
        <name>GTP</name>
        <dbReference type="ChEBI" id="CHEBI:37565"/>
    </ligand>
</feature>
<dbReference type="RefSeq" id="WP_350257424.1">
    <property type="nucleotide sequence ID" value="NZ_CP138335.1"/>
</dbReference>
<evidence type="ECO:0000256" key="5">
    <source>
        <dbReference type="ARBA" id="ARBA00023004"/>
    </source>
</evidence>
<keyword evidence="1 10" id="KW-0004">4Fe-4S</keyword>
<dbReference type="PANTHER" id="PTHR22960:SF0">
    <property type="entry name" value="MOLYBDENUM COFACTOR BIOSYNTHESIS PROTEIN 1"/>
    <property type="match status" value="1"/>
</dbReference>
<dbReference type="InterPro" id="IPR050105">
    <property type="entry name" value="MoCo_biosynth_MoaA/MoaC"/>
</dbReference>
<dbReference type="GO" id="GO:0061798">
    <property type="term" value="F:GTP 3',8'-cyclase activity"/>
    <property type="evidence" value="ECO:0007669"/>
    <property type="project" value="UniProtKB-UniRule"/>
</dbReference>
<evidence type="ECO:0000313" key="12">
    <source>
        <dbReference type="EMBL" id="XBW07218.1"/>
    </source>
</evidence>
<dbReference type="InterPro" id="IPR010505">
    <property type="entry name" value="MoaA_twitch"/>
</dbReference>
<comment type="subunit">
    <text evidence="10">Monomer and homodimer.</text>
</comment>
<feature type="domain" description="Radical SAM core" evidence="11">
    <location>
        <begin position="21"/>
        <end position="257"/>
    </location>
</feature>
<comment type="similarity">
    <text evidence="10">Belongs to the radical SAM superfamily. MoaA family.</text>
</comment>
<comment type="function">
    <text evidence="10">Catalyzes the cyclization of GTP to (8S)-3',8-cyclo-7,8-dihydroguanosine 5'-triphosphate.</text>
</comment>
<feature type="binding site" evidence="10">
    <location>
        <position position="175"/>
    </location>
    <ligand>
        <name>GTP</name>
        <dbReference type="ChEBI" id="CHEBI:37565"/>
    </ligand>
</feature>
<dbReference type="InterPro" id="IPR006638">
    <property type="entry name" value="Elp3/MiaA/NifB-like_rSAM"/>
</dbReference>
<keyword evidence="6 10" id="KW-0411">Iron-sulfur</keyword>
<keyword evidence="9 10" id="KW-0456">Lyase</keyword>
<dbReference type="HAMAP" id="MF_01225_B">
    <property type="entry name" value="MoaA_B"/>
    <property type="match status" value="1"/>
</dbReference>
<evidence type="ECO:0000256" key="8">
    <source>
        <dbReference type="ARBA" id="ARBA00023150"/>
    </source>
</evidence>
<feature type="binding site" evidence="10">
    <location>
        <position position="43"/>
    </location>
    <ligand>
        <name>S-adenosyl-L-methionine</name>
        <dbReference type="ChEBI" id="CHEBI:59789"/>
    </ligand>
</feature>
<feature type="binding site" evidence="10">
    <location>
        <position position="80"/>
    </location>
    <ligand>
        <name>GTP</name>
        <dbReference type="ChEBI" id="CHEBI:37565"/>
    </ligand>
</feature>
<organism evidence="12">
    <name type="scientific">Scrofimicrobium appendicitidis</name>
    <dbReference type="NCBI Taxonomy" id="3079930"/>
    <lineage>
        <taxon>Bacteria</taxon>
        <taxon>Bacillati</taxon>
        <taxon>Actinomycetota</taxon>
        <taxon>Actinomycetes</taxon>
        <taxon>Actinomycetales</taxon>
        <taxon>Actinomycetaceae</taxon>
        <taxon>Scrofimicrobium</taxon>
    </lineage>
</organism>
<dbReference type="PROSITE" id="PS51918">
    <property type="entry name" value="RADICAL_SAM"/>
    <property type="match status" value="1"/>
</dbReference>
<evidence type="ECO:0000256" key="4">
    <source>
        <dbReference type="ARBA" id="ARBA00022741"/>
    </source>
</evidence>
<gene>
    <name evidence="10 12" type="primary">moaA</name>
    <name evidence="12" type="ORF">SAC06_06075</name>
</gene>
<dbReference type="Pfam" id="PF06463">
    <property type="entry name" value="Mob_synth_C"/>
    <property type="match status" value="1"/>
</dbReference>
<dbReference type="KEGG" id="sapp:SAC06_06075"/>
<comment type="pathway">
    <text evidence="10">Cofactor biosynthesis; molybdopterin biosynthesis.</text>
</comment>
<dbReference type="GO" id="GO:0051539">
    <property type="term" value="F:4 iron, 4 sulfur cluster binding"/>
    <property type="evidence" value="ECO:0007669"/>
    <property type="project" value="UniProtKB-UniRule"/>
</dbReference>
<comment type="cofactor">
    <cofactor evidence="10">
        <name>[4Fe-4S] cluster</name>
        <dbReference type="ChEBI" id="CHEBI:49883"/>
    </cofactor>
    <text evidence="10">Binds 2 [4Fe-4S] clusters. Binds 1 [4Fe-4S] cluster coordinated with 3 cysteines and an exchangeable S-adenosyl-L-methionine and 1 [4Fe-4S] cluster coordinated with 3 cysteines and the GTP-derived substrate.</text>
</comment>
<keyword evidence="5 10" id="KW-0408">Iron</keyword>
<dbReference type="PANTHER" id="PTHR22960">
    <property type="entry name" value="MOLYBDOPTERIN COFACTOR SYNTHESIS PROTEIN A"/>
    <property type="match status" value="1"/>
</dbReference>
<dbReference type="NCBIfam" id="TIGR02666">
    <property type="entry name" value="moaA"/>
    <property type="match status" value="1"/>
</dbReference>
<feature type="binding site" evidence="10">
    <location>
        <position position="84"/>
    </location>
    <ligand>
        <name>S-adenosyl-L-methionine</name>
        <dbReference type="ChEBI" id="CHEBI:59789"/>
    </ligand>
</feature>
<feature type="binding site" evidence="10">
    <location>
        <position position="30"/>
    </location>
    <ligand>
        <name>GTP</name>
        <dbReference type="ChEBI" id="CHEBI:37565"/>
    </ligand>
</feature>
<evidence type="ECO:0000256" key="9">
    <source>
        <dbReference type="ARBA" id="ARBA00023239"/>
    </source>
</evidence>
<keyword evidence="8 10" id="KW-0501">Molybdenum cofactor biosynthesis</keyword>
<evidence type="ECO:0000256" key="10">
    <source>
        <dbReference type="HAMAP-Rule" id="MF_01225"/>
    </source>
</evidence>
<comment type="catalytic activity">
    <reaction evidence="10">
        <text>GTP + AH2 + S-adenosyl-L-methionine = (8S)-3',8-cyclo-7,8-dihydroguanosine 5'-triphosphate + 5'-deoxyadenosine + L-methionine + A + H(+)</text>
        <dbReference type="Rhea" id="RHEA:49576"/>
        <dbReference type="ChEBI" id="CHEBI:13193"/>
        <dbReference type="ChEBI" id="CHEBI:15378"/>
        <dbReference type="ChEBI" id="CHEBI:17319"/>
        <dbReference type="ChEBI" id="CHEBI:17499"/>
        <dbReference type="ChEBI" id="CHEBI:37565"/>
        <dbReference type="ChEBI" id="CHEBI:57844"/>
        <dbReference type="ChEBI" id="CHEBI:59789"/>
        <dbReference type="ChEBI" id="CHEBI:131766"/>
        <dbReference type="EC" id="4.1.99.22"/>
    </reaction>
</comment>
<feature type="binding site" evidence="10">
    <location>
        <position position="209"/>
    </location>
    <ligand>
        <name>S-adenosyl-L-methionine</name>
        <dbReference type="ChEBI" id="CHEBI:59789"/>
    </ligand>
</feature>
<dbReference type="CDD" id="cd01335">
    <property type="entry name" value="Radical_SAM"/>
    <property type="match status" value="1"/>
</dbReference>
<reference evidence="12" key="1">
    <citation type="submission" date="2023-11" db="EMBL/GenBank/DDBJ databases">
        <title>Scrofimicrobium hongkongense sp. nov., isolated from a patient with peritonitis.</title>
        <authorList>
            <person name="Lao H.Y."/>
            <person name="Wong A.Y.P."/>
            <person name="Ng T.L."/>
            <person name="Wong R.Y.L."/>
            <person name="Yau M.C.Y."/>
            <person name="Lam J.Y.W."/>
            <person name="Siu G.K.H."/>
        </authorList>
    </citation>
    <scope>NUCLEOTIDE SEQUENCE</scope>
    <source>
        <strain evidence="12">R131</strain>
    </source>
</reference>
<dbReference type="SFLD" id="SFLDG01383">
    <property type="entry name" value="cyclic_pyranopterin_phosphate"/>
    <property type="match status" value="1"/>
</dbReference>
<dbReference type="InterPro" id="IPR013483">
    <property type="entry name" value="MoaA"/>
</dbReference>